<dbReference type="AlphaFoldDB" id="A0A292PS93"/>
<reference evidence="9" key="1">
    <citation type="submission" date="2015-10" db="EMBL/GenBank/DDBJ databases">
        <authorList>
            <person name="Regsiter A."/>
            <person name="william w."/>
        </authorList>
    </citation>
    <scope>NUCLEOTIDE SEQUENCE</scope>
    <source>
        <strain evidence="9">Montdore</strain>
    </source>
</reference>
<evidence type="ECO:0000256" key="4">
    <source>
        <dbReference type="ARBA" id="ARBA00022759"/>
    </source>
</evidence>
<evidence type="ECO:0000256" key="2">
    <source>
        <dbReference type="ARBA" id="ARBA00022722"/>
    </source>
</evidence>
<evidence type="ECO:0000256" key="1">
    <source>
        <dbReference type="ARBA" id="ARBA00009547"/>
    </source>
</evidence>
<keyword evidence="6" id="KW-1015">Disulfide bond</keyword>
<proteinExistence type="inferred from homology"/>
<keyword evidence="10" id="KW-1185">Reference proteome</keyword>
<evidence type="ECO:0000256" key="8">
    <source>
        <dbReference type="SAM" id="SignalP"/>
    </source>
</evidence>
<evidence type="ECO:0008006" key="11">
    <source>
        <dbReference type="Google" id="ProtNLM"/>
    </source>
</evidence>
<dbReference type="GO" id="GO:0046872">
    <property type="term" value="F:metal ion binding"/>
    <property type="evidence" value="ECO:0007669"/>
    <property type="project" value="UniProtKB-KW"/>
</dbReference>
<keyword evidence="5" id="KW-0378">Hydrolase</keyword>
<evidence type="ECO:0000256" key="7">
    <source>
        <dbReference type="ARBA" id="ARBA00023180"/>
    </source>
</evidence>
<comment type="similarity">
    <text evidence="1">Belongs to the nuclease type I family.</text>
</comment>
<dbReference type="Gene3D" id="1.10.575.10">
    <property type="entry name" value="P1 Nuclease"/>
    <property type="match status" value="1"/>
</dbReference>
<dbReference type="PANTHER" id="PTHR33146">
    <property type="entry name" value="ENDONUCLEASE 4"/>
    <property type="match status" value="1"/>
</dbReference>
<keyword evidence="3" id="KW-0479">Metal-binding</keyword>
<dbReference type="InterPro" id="IPR008947">
    <property type="entry name" value="PLipase_C/P1_nuclease_dom_sf"/>
</dbReference>
<evidence type="ECO:0000256" key="5">
    <source>
        <dbReference type="ARBA" id="ARBA00022801"/>
    </source>
</evidence>
<organism evidence="9 10">
    <name type="scientific">Tuber aestivum</name>
    <name type="common">summer truffle</name>
    <dbReference type="NCBI Taxonomy" id="59557"/>
    <lineage>
        <taxon>Eukaryota</taxon>
        <taxon>Fungi</taxon>
        <taxon>Dikarya</taxon>
        <taxon>Ascomycota</taxon>
        <taxon>Pezizomycotina</taxon>
        <taxon>Pezizomycetes</taxon>
        <taxon>Pezizales</taxon>
        <taxon>Tuberaceae</taxon>
        <taxon>Tuber</taxon>
    </lineage>
</organism>
<dbReference type="Pfam" id="PF02265">
    <property type="entry name" value="S1-P1_nuclease"/>
    <property type="match status" value="1"/>
</dbReference>
<keyword evidence="8" id="KW-0732">Signal</keyword>
<dbReference type="GO" id="GO:0003676">
    <property type="term" value="F:nucleic acid binding"/>
    <property type="evidence" value="ECO:0007669"/>
    <property type="project" value="InterPro"/>
</dbReference>
<feature type="signal peptide" evidence="8">
    <location>
        <begin position="1"/>
        <end position="21"/>
    </location>
</feature>
<gene>
    <name evidence="9" type="ORF">GSTUAT00006545001</name>
</gene>
<dbReference type="InterPro" id="IPR003154">
    <property type="entry name" value="S1/P1nuclease"/>
</dbReference>
<evidence type="ECO:0000256" key="6">
    <source>
        <dbReference type="ARBA" id="ARBA00023157"/>
    </source>
</evidence>
<dbReference type="GO" id="GO:0006308">
    <property type="term" value="P:DNA catabolic process"/>
    <property type="evidence" value="ECO:0007669"/>
    <property type="project" value="InterPro"/>
</dbReference>
<accession>A0A292PS93</accession>
<dbReference type="GO" id="GO:0016788">
    <property type="term" value="F:hydrolase activity, acting on ester bonds"/>
    <property type="evidence" value="ECO:0007669"/>
    <property type="project" value="InterPro"/>
</dbReference>
<name>A0A292PS93_9PEZI</name>
<dbReference type="CDD" id="cd11010">
    <property type="entry name" value="S1-P1_nuclease"/>
    <property type="match status" value="1"/>
</dbReference>
<dbReference type="PANTHER" id="PTHR33146:SF26">
    <property type="entry name" value="ENDONUCLEASE 4"/>
    <property type="match status" value="1"/>
</dbReference>
<keyword evidence="7" id="KW-0325">Glycoprotein</keyword>
<evidence type="ECO:0000313" key="10">
    <source>
        <dbReference type="Proteomes" id="UP001412239"/>
    </source>
</evidence>
<evidence type="ECO:0000256" key="3">
    <source>
        <dbReference type="ARBA" id="ARBA00022723"/>
    </source>
</evidence>
<keyword evidence="2" id="KW-0540">Nuclease</keyword>
<dbReference type="Proteomes" id="UP001412239">
    <property type="component" value="Unassembled WGS sequence"/>
</dbReference>
<dbReference type="GO" id="GO:0004519">
    <property type="term" value="F:endonuclease activity"/>
    <property type="evidence" value="ECO:0007669"/>
    <property type="project" value="UniProtKB-KW"/>
</dbReference>
<dbReference type="EMBL" id="LN891084">
    <property type="protein sequence ID" value="CUS09343.1"/>
    <property type="molecule type" value="Genomic_DNA"/>
</dbReference>
<sequence>MRPANFLIPVLPLAPLTSAWGMLGHRTVALLSTRYLLPETAQWVRELLGTESIVAASTWADGFSHSKDGRYSAPWHWIDAKDNPPHTCEVKYSRDCKKDQGCIVSALVNMTGRVTNEGLSRYERTMALKFIIHFIGDIHQPLHTEDLLRGGNGINVTFDGRDKNLHSVWDSAIPEKHIGGNEVRHAATWSNSLHTEIETGRFNDPSIKQSWSGCIDPTTPQKCALVWASGSNRWVCDYVLPPDYPEGFEGSELGGEYYDGAVAIVDELVAQAGWRLAGYLNMIIAGETGLSTGIRSDGFWDQSDLNRGRERLERGDRETRAPPRGPKKLIGKIGGWWGNLRAGEL</sequence>
<evidence type="ECO:0000313" key="9">
    <source>
        <dbReference type="EMBL" id="CUS09343.1"/>
    </source>
</evidence>
<feature type="chain" id="PRO_5013217093" description="Nuclease S1" evidence="8">
    <location>
        <begin position="22"/>
        <end position="345"/>
    </location>
</feature>
<dbReference type="SUPFAM" id="SSF48537">
    <property type="entry name" value="Phospholipase C/P1 nuclease"/>
    <property type="match status" value="1"/>
</dbReference>
<keyword evidence="4" id="KW-0255">Endonuclease</keyword>
<protein>
    <recommendedName>
        <fullName evidence="11">Nuclease S1</fullName>
    </recommendedName>
</protein>